<evidence type="ECO:0000313" key="1">
    <source>
        <dbReference type="EMBL" id="CAG8666652.1"/>
    </source>
</evidence>
<sequence length="97" mass="11158">MDHLVWTYNSEYCNKNGIRAGKNDSEAHKGCLKISSIRYHERDDEVKSHIRHELNGIGVSIKGLQSLKQHTKERANNMKMVKCKDIDNSSPFVTIMQ</sequence>
<protein>
    <submittedName>
        <fullName evidence="1">14965_t:CDS:1</fullName>
    </submittedName>
</protein>
<evidence type="ECO:0000313" key="2">
    <source>
        <dbReference type="Proteomes" id="UP000789405"/>
    </source>
</evidence>
<dbReference type="AlphaFoldDB" id="A0A9N9E712"/>
<keyword evidence="2" id="KW-1185">Reference proteome</keyword>
<dbReference type="EMBL" id="CAJVPY010006642">
    <property type="protein sequence ID" value="CAG8666652.1"/>
    <property type="molecule type" value="Genomic_DNA"/>
</dbReference>
<organism evidence="1 2">
    <name type="scientific">Dentiscutata erythropus</name>
    <dbReference type="NCBI Taxonomy" id="1348616"/>
    <lineage>
        <taxon>Eukaryota</taxon>
        <taxon>Fungi</taxon>
        <taxon>Fungi incertae sedis</taxon>
        <taxon>Mucoromycota</taxon>
        <taxon>Glomeromycotina</taxon>
        <taxon>Glomeromycetes</taxon>
        <taxon>Diversisporales</taxon>
        <taxon>Gigasporaceae</taxon>
        <taxon>Dentiscutata</taxon>
    </lineage>
</organism>
<name>A0A9N9E712_9GLOM</name>
<proteinExistence type="predicted"/>
<accession>A0A9N9E712</accession>
<comment type="caution">
    <text evidence="1">The sequence shown here is derived from an EMBL/GenBank/DDBJ whole genome shotgun (WGS) entry which is preliminary data.</text>
</comment>
<gene>
    <name evidence="1" type="ORF">DERYTH_LOCUS10999</name>
</gene>
<reference evidence="1" key="1">
    <citation type="submission" date="2021-06" db="EMBL/GenBank/DDBJ databases">
        <authorList>
            <person name="Kallberg Y."/>
            <person name="Tangrot J."/>
            <person name="Rosling A."/>
        </authorList>
    </citation>
    <scope>NUCLEOTIDE SEQUENCE</scope>
    <source>
        <strain evidence="1">MA453B</strain>
    </source>
</reference>
<dbReference type="Proteomes" id="UP000789405">
    <property type="component" value="Unassembled WGS sequence"/>
</dbReference>